<proteinExistence type="predicted"/>
<name>A0ABS8YZL6_9RHOB</name>
<dbReference type="EMBL" id="JAJUOS010000017">
    <property type="protein sequence ID" value="MCE5975103.1"/>
    <property type="molecule type" value="Genomic_DNA"/>
</dbReference>
<dbReference type="Pfam" id="PF13610">
    <property type="entry name" value="DDE_Tnp_IS240"/>
    <property type="match status" value="1"/>
</dbReference>
<dbReference type="PANTHER" id="PTHR35528">
    <property type="entry name" value="BLL1675 PROTEIN"/>
    <property type="match status" value="1"/>
</dbReference>
<dbReference type="NCBIfam" id="NF033587">
    <property type="entry name" value="transpos_IS6"/>
    <property type="match status" value="1"/>
</dbReference>
<reference evidence="5 6" key="1">
    <citation type="submission" date="2021-12" db="EMBL/GenBank/DDBJ databases">
        <title>Sinirhodobacter sp. WL0062 is a bacterium isolated from seawater.</title>
        <authorList>
            <person name="Wang L."/>
            <person name="He W."/>
            <person name="Zhang D.-F."/>
        </authorList>
    </citation>
    <scope>NUCLEOTIDE SEQUENCE [LARGE SCALE GENOMIC DNA]</scope>
    <source>
        <strain evidence="5 6">WL0062</strain>
    </source>
</reference>
<keyword evidence="6" id="KW-1185">Reference proteome</keyword>
<keyword evidence="3" id="KW-0233">DNA recombination</keyword>
<protein>
    <submittedName>
        <fullName evidence="5">IS6 family transposase</fullName>
    </submittedName>
</protein>
<dbReference type="InterPro" id="IPR047930">
    <property type="entry name" value="Transpos_IS6"/>
</dbReference>
<comment type="caution">
    <text evidence="5">The sequence shown here is derived from an EMBL/GenBank/DDBJ whole genome shotgun (WGS) entry which is preliminary data.</text>
</comment>
<feature type="domain" description="DDE" evidence="4">
    <location>
        <begin position="72"/>
        <end position="210"/>
    </location>
</feature>
<dbReference type="PANTHER" id="PTHR35528:SF3">
    <property type="entry name" value="BLL1675 PROTEIN"/>
    <property type="match status" value="1"/>
</dbReference>
<accession>A0ABS8YZL6</accession>
<evidence type="ECO:0000313" key="6">
    <source>
        <dbReference type="Proteomes" id="UP001521181"/>
    </source>
</evidence>
<evidence type="ECO:0000256" key="3">
    <source>
        <dbReference type="ARBA" id="ARBA00023172"/>
    </source>
</evidence>
<dbReference type="InterPro" id="IPR032874">
    <property type="entry name" value="DDE_dom"/>
</dbReference>
<keyword evidence="1" id="KW-0815">Transposition</keyword>
<evidence type="ECO:0000313" key="5">
    <source>
        <dbReference type="EMBL" id="MCE5975103.1"/>
    </source>
</evidence>
<sequence length="227" mass="25692">MIEFKGVHYPKSVILHAVFFYLRYAVSYRDLEEILAERGVAVDHATLNRWVVKFAPLIAAQVQARKRSTACSWRMDETYIKVKGKWTYLYRAVDRDGQTLDFMLSEHRNLAAARRFFKRAIDTNGVPDWVVIDKSGANLAGLQAVNVILKFTGDGRTIEVRQVKFLNNILEQDHRFIKRITGPMMGFKAFHSAAATIAGIEAVHMIRKGQIPASGTTAFQTFVELAA</sequence>
<dbReference type="InterPro" id="IPR052183">
    <property type="entry name" value="IS_Transposase"/>
</dbReference>
<dbReference type="Proteomes" id="UP001521181">
    <property type="component" value="Unassembled WGS sequence"/>
</dbReference>
<organism evidence="5 6">
    <name type="scientific">Rhodobacter flavimaris</name>
    <dbReference type="NCBI Taxonomy" id="2907145"/>
    <lineage>
        <taxon>Bacteria</taxon>
        <taxon>Pseudomonadati</taxon>
        <taxon>Pseudomonadota</taxon>
        <taxon>Alphaproteobacteria</taxon>
        <taxon>Rhodobacterales</taxon>
        <taxon>Rhodobacter group</taxon>
        <taxon>Rhodobacter</taxon>
    </lineage>
</organism>
<evidence type="ECO:0000259" key="4">
    <source>
        <dbReference type="Pfam" id="PF13610"/>
    </source>
</evidence>
<keyword evidence="2" id="KW-0238">DNA-binding</keyword>
<dbReference type="RefSeq" id="WP_233678022.1">
    <property type="nucleotide sequence ID" value="NZ_JAJUOS010000017.1"/>
</dbReference>
<evidence type="ECO:0000256" key="2">
    <source>
        <dbReference type="ARBA" id="ARBA00023125"/>
    </source>
</evidence>
<evidence type="ECO:0000256" key="1">
    <source>
        <dbReference type="ARBA" id="ARBA00022578"/>
    </source>
</evidence>
<gene>
    <name evidence="5" type="ORF">LZA78_16630</name>
</gene>